<dbReference type="EMBL" id="CDHN01000001">
    <property type="protein sequence ID" value="CEJ80063.1"/>
    <property type="molecule type" value="Genomic_DNA"/>
</dbReference>
<accession>A0A0A1SIV4</accession>
<dbReference type="OrthoDB" id="3350591at2759"/>
<dbReference type="HOGENOM" id="CLU_785701_0_0_1"/>
<sequence length="353" mass="40168">MSEPPASTPEVPVDANGLPDTLGISRPSDTEDEKRYVELIEGVVRGTITPSAAAKEMDKIVRESNDRAYGRDFERIHFKYIDHRDERELASDASTWQTCLWYSIGRASSVIPANHSGQELLIQLLEDLTCLPKHTIAYFTLSDEEIYEELWTLSREDGYRLFPECLTVIHNDLLDFRRIDDMDQSRVDQKARAAFINFTTLSARLVGAHLVNVLILSPLTSKIFWDKHQSVTPEYTSAVLAAAQWILHAGIDMLEMCLRNAQDGPFTYSMEHWARWRIIFLDITAHNSGFIPEARRAASESLEIMTEAELDAERDDYEDEPSIIDAFGLETIDDYTHQEDVLEAVEALRGLEV</sequence>
<dbReference type="InterPro" id="IPR022085">
    <property type="entry name" value="OpdG"/>
</dbReference>
<protein>
    <submittedName>
        <fullName evidence="2">Uncharacterized protein</fullName>
    </submittedName>
</protein>
<evidence type="ECO:0000256" key="1">
    <source>
        <dbReference type="SAM" id="MobiDB-lite"/>
    </source>
</evidence>
<dbReference type="Pfam" id="PF12311">
    <property type="entry name" value="DUF3632"/>
    <property type="match status" value="1"/>
</dbReference>
<evidence type="ECO:0000313" key="2">
    <source>
        <dbReference type="EMBL" id="CEJ80063.1"/>
    </source>
</evidence>
<gene>
    <name evidence="2" type="ORF">VHEMI00268</name>
</gene>
<feature type="region of interest" description="Disordered" evidence="1">
    <location>
        <begin position="1"/>
        <end position="31"/>
    </location>
</feature>
<reference evidence="2 3" key="1">
    <citation type="journal article" date="2015" name="Genome Announc.">
        <title>Draft Genome Sequence and Gene Annotation of the Entomopathogenic Fungus Verticillium hemipterigenum.</title>
        <authorList>
            <person name="Horn F."/>
            <person name="Habel A."/>
            <person name="Scharf D.H."/>
            <person name="Dworschak J."/>
            <person name="Brakhage A.A."/>
            <person name="Guthke R."/>
            <person name="Hertweck C."/>
            <person name="Linde J."/>
        </authorList>
    </citation>
    <scope>NUCLEOTIDE SEQUENCE [LARGE SCALE GENOMIC DNA]</scope>
</reference>
<proteinExistence type="predicted"/>
<dbReference type="AlphaFoldDB" id="A0A0A1SIV4"/>
<dbReference type="Proteomes" id="UP000039046">
    <property type="component" value="Unassembled WGS sequence"/>
</dbReference>
<keyword evidence="3" id="KW-1185">Reference proteome</keyword>
<name>A0A0A1SIV4_9HYPO</name>
<evidence type="ECO:0000313" key="3">
    <source>
        <dbReference type="Proteomes" id="UP000039046"/>
    </source>
</evidence>
<organism evidence="2 3">
    <name type="scientific">[Torrubiella] hemipterigena</name>
    <dbReference type="NCBI Taxonomy" id="1531966"/>
    <lineage>
        <taxon>Eukaryota</taxon>
        <taxon>Fungi</taxon>
        <taxon>Dikarya</taxon>
        <taxon>Ascomycota</taxon>
        <taxon>Pezizomycotina</taxon>
        <taxon>Sordariomycetes</taxon>
        <taxon>Hypocreomycetidae</taxon>
        <taxon>Hypocreales</taxon>
        <taxon>Clavicipitaceae</taxon>
        <taxon>Clavicipitaceae incertae sedis</taxon>
        <taxon>'Torrubiella' clade</taxon>
    </lineage>
</organism>
<dbReference type="STRING" id="1531966.A0A0A1SIV4"/>